<dbReference type="EMBL" id="JAKELL010000002">
    <property type="protein sequence ID" value="KAH9000362.1"/>
    <property type="molecule type" value="Genomic_DNA"/>
</dbReference>
<proteinExistence type="inferred from homology"/>
<dbReference type="AlphaFoldDB" id="A0AAD4QHQ0"/>
<dbReference type="GO" id="GO:0071949">
    <property type="term" value="F:FAD binding"/>
    <property type="evidence" value="ECO:0007669"/>
    <property type="project" value="InterPro"/>
</dbReference>
<gene>
    <name evidence="8" type="ORF">EDB92DRAFT_1790098</name>
</gene>
<evidence type="ECO:0000259" key="7">
    <source>
        <dbReference type="Pfam" id="PF01494"/>
    </source>
</evidence>
<keyword evidence="6" id="KW-1133">Transmembrane helix</keyword>
<keyword evidence="3" id="KW-0274">FAD</keyword>
<dbReference type="Pfam" id="PF01494">
    <property type="entry name" value="FAD_binding_3"/>
    <property type="match status" value="1"/>
</dbReference>
<keyword evidence="6" id="KW-0472">Membrane</keyword>
<keyword evidence="5" id="KW-0503">Monooxygenase</keyword>
<dbReference type="PANTHER" id="PTHR13789">
    <property type="entry name" value="MONOOXYGENASE"/>
    <property type="match status" value="1"/>
</dbReference>
<dbReference type="InterPro" id="IPR002938">
    <property type="entry name" value="FAD-bd"/>
</dbReference>
<dbReference type="Proteomes" id="UP001201163">
    <property type="component" value="Unassembled WGS sequence"/>
</dbReference>
<evidence type="ECO:0000256" key="3">
    <source>
        <dbReference type="ARBA" id="ARBA00022827"/>
    </source>
</evidence>
<feature type="domain" description="FAD-binding" evidence="7">
    <location>
        <begin position="44"/>
        <end position="227"/>
    </location>
</feature>
<reference evidence="8" key="1">
    <citation type="submission" date="2022-01" db="EMBL/GenBank/DDBJ databases">
        <title>Comparative genomics reveals a dynamic genome evolution in the ectomycorrhizal milk-cap (Lactarius) mushrooms.</title>
        <authorList>
            <consortium name="DOE Joint Genome Institute"/>
            <person name="Lebreton A."/>
            <person name="Tang N."/>
            <person name="Kuo A."/>
            <person name="LaButti K."/>
            <person name="Drula E."/>
            <person name="Barry K."/>
            <person name="Clum A."/>
            <person name="Lipzen A."/>
            <person name="Mousain D."/>
            <person name="Ng V."/>
            <person name="Wang R."/>
            <person name="Wang X."/>
            <person name="Dai Y."/>
            <person name="Henrissat B."/>
            <person name="Grigoriev I.V."/>
            <person name="Guerin-Laguette A."/>
            <person name="Yu F."/>
            <person name="Martin F.M."/>
        </authorList>
    </citation>
    <scope>NUCLEOTIDE SEQUENCE</scope>
    <source>
        <strain evidence="8">QP</strain>
    </source>
</reference>
<keyword evidence="6" id="KW-0812">Transmembrane</keyword>
<dbReference type="GO" id="GO:0004497">
    <property type="term" value="F:monooxygenase activity"/>
    <property type="evidence" value="ECO:0007669"/>
    <property type="project" value="UniProtKB-KW"/>
</dbReference>
<dbReference type="SUPFAM" id="SSF51905">
    <property type="entry name" value="FAD/NAD(P)-binding domain"/>
    <property type="match status" value="1"/>
</dbReference>
<comment type="caution">
    <text evidence="8">The sequence shown here is derived from an EMBL/GenBank/DDBJ whole genome shotgun (WGS) entry which is preliminary data.</text>
</comment>
<keyword evidence="4" id="KW-0560">Oxidoreductase</keyword>
<dbReference type="InterPro" id="IPR036188">
    <property type="entry name" value="FAD/NAD-bd_sf"/>
</dbReference>
<comment type="similarity">
    <text evidence="1">Belongs to the paxM FAD-dependent monooxygenase family.</text>
</comment>
<feature type="transmembrane region" description="Helical" evidence="6">
    <location>
        <begin position="35"/>
        <end position="54"/>
    </location>
</feature>
<keyword evidence="2" id="KW-0285">Flavoprotein</keyword>
<accession>A0AAD4QHQ0</accession>
<evidence type="ECO:0000256" key="5">
    <source>
        <dbReference type="ARBA" id="ARBA00023033"/>
    </source>
</evidence>
<dbReference type="PANTHER" id="PTHR13789:SF309">
    <property type="entry name" value="PUTATIVE (AFU_ORTHOLOGUE AFUA_6G14510)-RELATED"/>
    <property type="match status" value="1"/>
</dbReference>
<dbReference type="InterPro" id="IPR050493">
    <property type="entry name" value="FAD-dep_Monooxygenase_BioMet"/>
</dbReference>
<keyword evidence="9" id="KW-1185">Reference proteome</keyword>
<evidence type="ECO:0000256" key="6">
    <source>
        <dbReference type="SAM" id="Phobius"/>
    </source>
</evidence>
<evidence type="ECO:0000256" key="2">
    <source>
        <dbReference type="ARBA" id="ARBA00022630"/>
    </source>
</evidence>
<dbReference type="Gene3D" id="3.50.50.60">
    <property type="entry name" value="FAD/NAD(P)-binding domain"/>
    <property type="match status" value="1"/>
</dbReference>
<protein>
    <recommendedName>
        <fullName evidence="7">FAD-binding domain-containing protein</fullName>
    </recommendedName>
</protein>
<sequence>MLSPPSRRLAPFKLDFIIVGGGQLFFFFFCPASVYIYLVPLAIAGLSTAIGLALSGHKVRVLERCSRLGQPACGIRVPPNVTKILVGWGLEEEIRKTASLVREGSHLWDFETGKLIGFLQWAEPVIQDSGAKFYMMRYDHLYQILYDAARRAGAEVIFNADVRLASPPVRGAHRPSVQLRDGTVLHADIIIGADGQHSTIRNSVQRKRVEPRATETIVLSGNVSMQRLSEDDRVDVTELSSSWSYWFGPGRACSGGSISSIYLEYAVHVYWDREDPDAPEGWIPNLPTKSLKLSDQALDNRLAGMLEKIDAVCWQRYLDWPNIENWSDESNRIVLVGESSRPLIPCSSQCGSLSVESAAVFSTLFSYVRGFDHIPLLVRAYETIRRDRADFLHRVELTHVTQTMFPPGPEQEARDHEMRKLLHAGQAKWDDDAYLGLWGQVCETWAYNAFDAADDWWVQWGILRERSLGIHDPSVESPFRPLEVGVSARIDVIHEFS</sequence>
<evidence type="ECO:0000313" key="8">
    <source>
        <dbReference type="EMBL" id="KAH9000362.1"/>
    </source>
</evidence>
<evidence type="ECO:0000313" key="9">
    <source>
        <dbReference type="Proteomes" id="UP001201163"/>
    </source>
</evidence>
<evidence type="ECO:0000256" key="4">
    <source>
        <dbReference type="ARBA" id="ARBA00023002"/>
    </source>
</evidence>
<evidence type="ECO:0000256" key="1">
    <source>
        <dbReference type="ARBA" id="ARBA00007992"/>
    </source>
</evidence>
<dbReference type="PRINTS" id="PR00420">
    <property type="entry name" value="RNGMNOXGNASE"/>
</dbReference>
<organism evidence="8 9">
    <name type="scientific">Lactarius akahatsu</name>
    <dbReference type="NCBI Taxonomy" id="416441"/>
    <lineage>
        <taxon>Eukaryota</taxon>
        <taxon>Fungi</taxon>
        <taxon>Dikarya</taxon>
        <taxon>Basidiomycota</taxon>
        <taxon>Agaricomycotina</taxon>
        <taxon>Agaricomycetes</taxon>
        <taxon>Russulales</taxon>
        <taxon>Russulaceae</taxon>
        <taxon>Lactarius</taxon>
    </lineage>
</organism>
<name>A0AAD4QHQ0_9AGAM</name>